<proteinExistence type="predicted"/>
<dbReference type="PROSITE" id="PS50173">
    <property type="entry name" value="UMUC"/>
    <property type="match status" value="1"/>
</dbReference>
<dbReference type="EMBL" id="MPUH01000766">
    <property type="protein sequence ID" value="OMJ74217.1"/>
    <property type="molecule type" value="Genomic_DNA"/>
</dbReference>
<dbReference type="InterPro" id="IPR043502">
    <property type="entry name" value="DNA/RNA_pol_sf"/>
</dbReference>
<dbReference type="GO" id="GO:0003887">
    <property type="term" value="F:DNA-directed DNA polymerase activity"/>
    <property type="evidence" value="ECO:0007669"/>
    <property type="project" value="InterPro"/>
</dbReference>
<dbReference type="Gene3D" id="1.10.150.20">
    <property type="entry name" value="5' to 3' exonuclease, C-terminal subdomain"/>
    <property type="match status" value="1"/>
</dbReference>
<dbReference type="CDD" id="cd03586">
    <property type="entry name" value="PolY_Pol_IV_kappa"/>
    <property type="match status" value="1"/>
</dbReference>
<comment type="caution">
    <text evidence="3">The sequence shown here is derived from an EMBL/GenBank/DDBJ whole genome shotgun (WGS) entry which is preliminary data.</text>
</comment>
<dbReference type="InterPro" id="IPR050116">
    <property type="entry name" value="DNA_polymerase-Y"/>
</dbReference>
<protein>
    <recommendedName>
        <fullName evidence="1">DNA polymerase kappa</fullName>
    </recommendedName>
</protein>
<dbReference type="OrthoDB" id="1747274at2759"/>
<dbReference type="SUPFAM" id="SSF100879">
    <property type="entry name" value="Lesion bypass DNA polymerase (Y-family), little finger domain"/>
    <property type="match status" value="1"/>
</dbReference>
<dbReference type="Gene3D" id="3.30.1490.100">
    <property type="entry name" value="DNA polymerase, Y-family, little finger domain"/>
    <property type="match status" value="1"/>
</dbReference>
<dbReference type="PANTHER" id="PTHR11076:SF33">
    <property type="entry name" value="DNA POLYMERASE KAPPA"/>
    <property type="match status" value="1"/>
</dbReference>
<dbReference type="Gene3D" id="3.30.70.270">
    <property type="match status" value="1"/>
</dbReference>
<evidence type="ECO:0000313" key="4">
    <source>
        <dbReference type="EMBL" id="OMJ94902.1"/>
    </source>
</evidence>
<dbReference type="InterPro" id="IPR001126">
    <property type="entry name" value="UmuC"/>
</dbReference>
<dbReference type="SUPFAM" id="SSF56672">
    <property type="entry name" value="DNA/RNA polymerases"/>
    <property type="match status" value="1"/>
</dbReference>
<gene>
    <name evidence="4" type="ORF">SteCoe_1759</name>
    <name evidence="3" type="ORF">SteCoe_26907</name>
</gene>
<dbReference type="AlphaFoldDB" id="A0A1R2BBU1"/>
<keyword evidence="5" id="KW-1185">Reference proteome</keyword>
<feature type="domain" description="UmuC" evidence="2">
    <location>
        <begin position="72"/>
        <end position="254"/>
    </location>
</feature>
<dbReference type="InterPro" id="IPR017961">
    <property type="entry name" value="DNA_pol_Y-fam_little_finger"/>
</dbReference>
<dbReference type="GO" id="GO:0003684">
    <property type="term" value="F:damaged DNA binding"/>
    <property type="evidence" value="ECO:0007669"/>
    <property type="project" value="InterPro"/>
</dbReference>
<evidence type="ECO:0000313" key="3">
    <source>
        <dbReference type="EMBL" id="OMJ74217.1"/>
    </source>
</evidence>
<dbReference type="GO" id="GO:0006281">
    <property type="term" value="P:DNA repair"/>
    <property type="evidence" value="ECO:0007669"/>
    <property type="project" value="InterPro"/>
</dbReference>
<dbReference type="Gene3D" id="3.40.1170.60">
    <property type="match status" value="1"/>
</dbReference>
<evidence type="ECO:0000313" key="5">
    <source>
        <dbReference type="Proteomes" id="UP000187209"/>
    </source>
</evidence>
<dbReference type="InterPro" id="IPR043128">
    <property type="entry name" value="Rev_trsase/Diguanyl_cyclase"/>
</dbReference>
<dbReference type="InterPro" id="IPR022880">
    <property type="entry name" value="DNApol_IV"/>
</dbReference>
<dbReference type="Pfam" id="PF11799">
    <property type="entry name" value="IMS_C"/>
    <property type="match status" value="1"/>
</dbReference>
<dbReference type="GO" id="GO:0005634">
    <property type="term" value="C:nucleus"/>
    <property type="evidence" value="ECO:0007669"/>
    <property type="project" value="TreeGrafter"/>
</dbReference>
<dbReference type="Pfam" id="PF00817">
    <property type="entry name" value="IMS"/>
    <property type="match status" value="1"/>
</dbReference>
<dbReference type="GO" id="GO:0042276">
    <property type="term" value="P:error-prone translesion synthesis"/>
    <property type="evidence" value="ECO:0007669"/>
    <property type="project" value="TreeGrafter"/>
</dbReference>
<dbReference type="PANTHER" id="PTHR11076">
    <property type="entry name" value="DNA REPAIR POLYMERASE UMUC / TRANSFERASE FAMILY MEMBER"/>
    <property type="match status" value="1"/>
</dbReference>
<dbReference type="EMBL" id="MPUH01000019">
    <property type="protein sequence ID" value="OMJ94902.1"/>
    <property type="molecule type" value="Genomic_DNA"/>
</dbReference>
<accession>A0A1R2BBU1</accession>
<evidence type="ECO:0000256" key="1">
    <source>
        <dbReference type="ARBA" id="ARBA00016178"/>
    </source>
</evidence>
<sequence length="496" mass="57185">MEEIEEEKTCKNSGFAIKQKQKSQQMQLKVLEIKRKIAKEFDNPQKHINEAEESIDKLIRSLESNRVINETWIYIDMDMFYASIEIRENPSLADKPIAVTNGSVLSTANYIARRFGIKSSMPEFKAEKLCPNLLLIPQNLDKYKTESEKVKEIFKEYDNNFEELGLDEAGLCVTSILKRRCSDTDAGRQALASEIRQKIFVRTQLTSSAGIACNKLLAKVCSKVNKPNGQFYLKPESIREFMRTVDINNGPGISRNEAKLLRMLNIHTCGDILKKRLEMYFGLSSNFFIICIKAALGLGPTEHEEARKEKKTLSASRSFEPTDNVTFLENKISELCDQLDLELRRKKLKGKGIEVSLKTFTYECRSRREMTKAHFETGEEINELALTLLRLFYPIEPIRNLMVKLWNLKPCAGKNRKPSKPRKYKSSEFEDLFVNNSMTPSKTYVPVSMAVPIRVHRFQCDQCGKWLTGTQLQMDFHLNVCTGYIKPNKKQRDIYY</sequence>
<evidence type="ECO:0000259" key="2">
    <source>
        <dbReference type="PROSITE" id="PS50173"/>
    </source>
</evidence>
<dbReference type="InterPro" id="IPR036775">
    <property type="entry name" value="DNA_pol_Y-fam_lit_finger_sf"/>
</dbReference>
<name>A0A1R2BBU1_9CILI</name>
<organism evidence="3 5">
    <name type="scientific">Stentor coeruleus</name>
    <dbReference type="NCBI Taxonomy" id="5963"/>
    <lineage>
        <taxon>Eukaryota</taxon>
        <taxon>Sar</taxon>
        <taxon>Alveolata</taxon>
        <taxon>Ciliophora</taxon>
        <taxon>Postciliodesmatophora</taxon>
        <taxon>Heterotrichea</taxon>
        <taxon>Heterotrichida</taxon>
        <taxon>Stentoridae</taxon>
        <taxon>Stentor</taxon>
    </lineage>
</organism>
<dbReference type="Proteomes" id="UP000187209">
    <property type="component" value="Unassembled WGS sequence"/>
</dbReference>
<reference evidence="3 5" key="1">
    <citation type="submission" date="2016-11" db="EMBL/GenBank/DDBJ databases">
        <title>The macronuclear genome of Stentor coeruleus: a giant cell with tiny introns.</title>
        <authorList>
            <person name="Slabodnick M."/>
            <person name="Ruby J.G."/>
            <person name="Reiff S.B."/>
            <person name="Swart E.C."/>
            <person name="Gosai S."/>
            <person name="Prabakaran S."/>
            <person name="Witkowska E."/>
            <person name="Larue G.E."/>
            <person name="Fisher S."/>
            <person name="Freeman R.M."/>
            <person name="Gunawardena J."/>
            <person name="Chu W."/>
            <person name="Stover N.A."/>
            <person name="Gregory B.D."/>
            <person name="Nowacki M."/>
            <person name="Derisi J."/>
            <person name="Roy S.W."/>
            <person name="Marshall W.F."/>
            <person name="Sood P."/>
        </authorList>
    </citation>
    <scope>NUCLEOTIDE SEQUENCE [LARGE SCALE GENOMIC DNA]</scope>
    <source>
        <strain evidence="3">WM001</strain>
    </source>
</reference>